<keyword evidence="1" id="KW-0378">Hydrolase</keyword>
<dbReference type="Gene3D" id="3.20.20.140">
    <property type="entry name" value="Metal-dependent hydrolases"/>
    <property type="match status" value="1"/>
</dbReference>
<name>A0A814TVZ1_9BILA</name>
<protein>
    <recommendedName>
        <fullName evidence="2">Amidohydrolase-related domain-containing protein</fullName>
    </recommendedName>
</protein>
<dbReference type="InterPro" id="IPR032466">
    <property type="entry name" value="Metal_Hydrolase"/>
</dbReference>
<dbReference type="PANTHER" id="PTHR43794">
    <property type="entry name" value="AMINOHYDROLASE SSNA-RELATED"/>
    <property type="match status" value="1"/>
</dbReference>
<dbReference type="InterPro" id="IPR011059">
    <property type="entry name" value="Metal-dep_hydrolase_composite"/>
</dbReference>
<sequence length="497" mass="55631">MSTTENNPSEYIDVGAVYTAPGHNPPLGPTRIEIRSGRIVSLCPLSVEDMQPNVRHLLALPAISNAHDHGVGLPTLSFDAPDETLETWLPALSYKPRTDPYVLATVAFARMVESGICATNHCHNPFSTGNLFDEAEAVSRAARNVGIRVAFAVPFIEQNLYVYGNIKELLTFLPSEDHAMILNWSTKFKAMISETMALFDKITSLEHEFFRVQFGPVGPEWLSDETLAFIAKRSSESSRRMHMHLLETRWQRESADVQYSQRGLLAHLDKLGLLSPRLTIAHGVYLTEEECTLLAERQVIVSVNTSSNLRLRSGLAPVRLFRHKNLQFGLGLDGMSFDDDSDMLKELRLFWHLQRGFGGERVLNEADLFEAACVTGRKAIIDDGGGRLEVGATADFIILDVRRMTHDRVRSSPPKNMLSLLLSRMSKKDIVRVIVAGRTIVNEGKCITVDLPELNERLIAEARINGSSEDDNGQIERIRTAVEKFYCCGFHRVKTEK</sequence>
<dbReference type="PANTHER" id="PTHR43794:SF11">
    <property type="entry name" value="AMIDOHYDROLASE-RELATED DOMAIN-CONTAINING PROTEIN"/>
    <property type="match status" value="1"/>
</dbReference>
<accession>A0A814TVZ1</accession>
<dbReference type="Proteomes" id="UP000663864">
    <property type="component" value="Unassembled WGS sequence"/>
</dbReference>
<proteinExistence type="predicted"/>
<evidence type="ECO:0000313" key="4">
    <source>
        <dbReference type="Proteomes" id="UP000663864"/>
    </source>
</evidence>
<dbReference type="Gene3D" id="2.30.40.10">
    <property type="entry name" value="Urease, subunit C, domain 1"/>
    <property type="match status" value="1"/>
</dbReference>
<dbReference type="Pfam" id="PF01979">
    <property type="entry name" value="Amidohydro_1"/>
    <property type="match status" value="1"/>
</dbReference>
<feature type="domain" description="Amidohydrolase-related" evidence="2">
    <location>
        <begin position="59"/>
        <end position="439"/>
    </location>
</feature>
<gene>
    <name evidence="3" type="ORF">ZHD862_LOCUS20981</name>
</gene>
<dbReference type="SUPFAM" id="SSF51338">
    <property type="entry name" value="Composite domain of metallo-dependent hydrolases"/>
    <property type="match status" value="1"/>
</dbReference>
<dbReference type="SUPFAM" id="SSF51556">
    <property type="entry name" value="Metallo-dependent hydrolases"/>
    <property type="match status" value="1"/>
</dbReference>
<dbReference type="EMBL" id="CAJNOT010001221">
    <property type="protein sequence ID" value="CAF1166560.1"/>
    <property type="molecule type" value="Genomic_DNA"/>
</dbReference>
<evidence type="ECO:0000259" key="2">
    <source>
        <dbReference type="Pfam" id="PF01979"/>
    </source>
</evidence>
<dbReference type="InterPro" id="IPR006680">
    <property type="entry name" value="Amidohydro-rel"/>
</dbReference>
<evidence type="ECO:0000256" key="1">
    <source>
        <dbReference type="ARBA" id="ARBA00022801"/>
    </source>
</evidence>
<organism evidence="3 4">
    <name type="scientific">Rotaria sordida</name>
    <dbReference type="NCBI Taxonomy" id="392033"/>
    <lineage>
        <taxon>Eukaryota</taxon>
        <taxon>Metazoa</taxon>
        <taxon>Spiralia</taxon>
        <taxon>Gnathifera</taxon>
        <taxon>Rotifera</taxon>
        <taxon>Eurotatoria</taxon>
        <taxon>Bdelloidea</taxon>
        <taxon>Philodinida</taxon>
        <taxon>Philodinidae</taxon>
        <taxon>Rotaria</taxon>
    </lineage>
</organism>
<reference evidence="3" key="1">
    <citation type="submission" date="2021-02" db="EMBL/GenBank/DDBJ databases">
        <authorList>
            <person name="Nowell W R."/>
        </authorList>
    </citation>
    <scope>NUCLEOTIDE SEQUENCE</scope>
</reference>
<evidence type="ECO:0000313" key="3">
    <source>
        <dbReference type="EMBL" id="CAF1166560.1"/>
    </source>
</evidence>
<comment type="caution">
    <text evidence="3">The sequence shown here is derived from an EMBL/GenBank/DDBJ whole genome shotgun (WGS) entry which is preliminary data.</text>
</comment>
<dbReference type="AlphaFoldDB" id="A0A814TVZ1"/>
<dbReference type="InterPro" id="IPR050287">
    <property type="entry name" value="MTA/SAH_deaminase"/>
</dbReference>
<dbReference type="GO" id="GO:0016810">
    <property type="term" value="F:hydrolase activity, acting on carbon-nitrogen (but not peptide) bonds"/>
    <property type="evidence" value="ECO:0007669"/>
    <property type="project" value="InterPro"/>
</dbReference>